<sequence>MAGRYEISDNGWALIEDIVSPPQRTGRPVAMTAWC</sequence>
<accession>A0A5K1I4N0</accession>
<proteinExistence type="predicted"/>
<protein>
    <recommendedName>
        <fullName evidence="3">Transposase</fullName>
    </recommendedName>
</protein>
<keyword evidence="2" id="KW-1185">Reference proteome</keyword>
<dbReference type="EMBL" id="CABVOU010000027">
    <property type="protein sequence ID" value="VVZ95351.1"/>
    <property type="molecule type" value="Genomic_DNA"/>
</dbReference>
<dbReference type="Proteomes" id="UP000326725">
    <property type="component" value="Unassembled WGS sequence"/>
</dbReference>
<dbReference type="AlphaFoldDB" id="A0A5K1I4N0"/>
<gene>
    <name evidence="1" type="ORF">HALO32_01416</name>
</gene>
<evidence type="ECO:0000313" key="2">
    <source>
        <dbReference type="Proteomes" id="UP000326725"/>
    </source>
</evidence>
<reference evidence="1 2" key="1">
    <citation type="submission" date="2019-09" db="EMBL/GenBank/DDBJ databases">
        <authorList>
            <person name="Criscuolo A."/>
        </authorList>
    </citation>
    <scope>NUCLEOTIDE SEQUENCE [LARGE SCALE GENOMIC DNA]</scope>
    <source>
        <strain evidence="2">3(2)</strain>
    </source>
</reference>
<organism evidence="1 2">
    <name type="scientific">Halomonas lysinitropha</name>
    <dbReference type="NCBI Taxonomy" id="2607506"/>
    <lineage>
        <taxon>Bacteria</taxon>
        <taxon>Pseudomonadati</taxon>
        <taxon>Pseudomonadota</taxon>
        <taxon>Gammaproteobacteria</taxon>
        <taxon>Oceanospirillales</taxon>
        <taxon>Halomonadaceae</taxon>
        <taxon>Halomonas</taxon>
    </lineage>
</organism>
<evidence type="ECO:0000313" key="1">
    <source>
        <dbReference type="EMBL" id="VVZ95351.1"/>
    </source>
</evidence>
<name>A0A5K1I4N0_9GAMM</name>
<evidence type="ECO:0008006" key="3">
    <source>
        <dbReference type="Google" id="ProtNLM"/>
    </source>
</evidence>